<dbReference type="InterPro" id="IPR018085">
    <property type="entry name" value="Ura-DNA_Glyclase_AS"/>
</dbReference>
<dbReference type="EMBL" id="LR215037">
    <property type="protein sequence ID" value="VEU75457.1"/>
    <property type="molecule type" value="Genomic_DNA"/>
</dbReference>
<dbReference type="SMART" id="SM00987">
    <property type="entry name" value="UreE_C"/>
    <property type="match status" value="1"/>
</dbReference>
<dbReference type="RefSeq" id="WP_129646563.1">
    <property type="nucleotide sequence ID" value="NZ_LR215037.1"/>
</dbReference>
<dbReference type="NCBIfam" id="NF003592">
    <property type="entry name" value="PRK05254.1-5"/>
    <property type="match status" value="1"/>
</dbReference>
<keyword evidence="6 8" id="KW-0378">Hydrolase</keyword>
<evidence type="ECO:0000313" key="13">
    <source>
        <dbReference type="Proteomes" id="UP000290243"/>
    </source>
</evidence>
<dbReference type="PROSITE" id="PS00130">
    <property type="entry name" value="U_DNA_GLYCOSYLASE"/>
    <property type="match status" value="1"/>
</dbReference>
<dbReference type="NCBIfam" id="TIGR00628">
    <property type="entry name" value="ung"/>
    <property type="match status" value="1"/>
</dbReference>
<dbReference type="Proteomes" id="UP000290243">
    <property type="component" value="Chromosome"/>
</dbReference>
<keyword evidence="8" id="KW-0963">Cytoplasm</keyword>
<comment type="similarity">
    <text evidence="3 8 10">Belongs to the uracil-DNA glycosylase (UDG) superfamily. UNG family.</text>
</comment>
<evidence type="ECO:0000256" key="10">
    <source>
        <dbReference type="RuleBase" id="RU003780"/>
    </source>
</evidence>
<dbReference type="PANTHER" id="PTHR11264">
    <property type="entry name" value="URACIL-DNA GLYCOSYLASE"/>
    <property type="match status" value="1"/>
</dbReference>
<sequence>MKNKFALFVEKESKKDYFIELFKKINFERKTKKVFPKEEDIFRCLNYFEPEETKLIIIGQDPYYLENQADGLAFSSNDLKTPKSLINIFKEIKKDYPEAIFETNSLEYWAKQGVLLLNSCLTVNKDEPNSHKDFGWNFFIDNLLNFICEINKNVVFGLWGNYAFKIAKNAILNNNINEKQIIFTSHPSPLSYWKRSKNSFRDSNFFKKVNNLLKTKIDFSSRKE</sequence>
<dbReference type="SUPFAM" id="SSF52141">
    <property type="entry name" value="Uracil-DNA glycosylase-like"/>
    <property type="match status" value="1"/>
</dbReference>
<comment type="function">
    <text evidence="2 8 10">Excises uracil residues from the DNA which can arise as a result of misincorporation of dUMP residues by DNA polymerase or due to deamination of cytosine.</text>
</comment>
<evidence type="ECO:0000259" key="11">
    <source>
        <dbReference type="SMART" id="SM00986"/>
    </source>
</evidence>
<comment type="catalytic activity">
    <reaction evidence="1 8 10">
        <text>Hydrolyzes single-stranded DNA or mismatched double-stranded DNA and polynucleotides, releasing free uracil.</text>
        <dbReference type="EC" id="3.2.2.27"/>
    </reaction>
</comment>
<dbReference type="InterPro" id="IPR005122">
    <property type="entry name" value="Uracil-DNA_glycosylase-like"/>
</dbReference>
<dbReference type="EC" id="3.2.2.27" evidence="4 8"/>
<name>A0A449B4D4_9BACT</name>
<evidence type="ECO:0000256" key="4">
    <source>
        <dbReference type="ARBA" id="ARBA00012030"/>
    </source>
</evidence>
<dbReference type="HAMAP" id="MF_00148">
    <property type="entry name" value="UDG"/>
    <property type="match status" value="1"/>
</dbReference>
<keyword evidence="5 8" id="KW-0227">DNA damage</keyword>
<dbReference type="GO" id="GO:0004844">
    <property type="term" value="F:uracil DNA N-glycosylase activity"/>
    <property type="evidence" value="ECO:0007669"/>
    <property type="project" value="UniProtKB-UniRule"/>
</dbReference>
<dbReference type="OrthoDB" id="9804372at2"/>
<proteinExistence type="inferred from homology"/>
<dbReference type="SMART" id="SM00986">
    <property type="entry name" value="UDG"/>
    <property type="match status" value="1"/>
</dbReference>
<keyword evidence="13" id="KW-1185">Reference proteome</keyword>
<evidence type="ECO:0000256" key="5">
    <source>
        <dbReference type="ARBA" id="ARBA00022763"/>
    </source>
</evidence>
<dbReference type="InterPro" id="IPR002043">
    <property type="entry name" value="UDG_fam1"/>
</dbReference>
<evidence type="ECO:0000256" key="9">
    <source>
        <dbReference type="PROSITE-ProRule" id="PRU10072"/>
    </source>
</evidence>
<evidence type="ECO:0000256" key="1">
    <source>
        <dbReference type="ARBA" id="ARBA00001400"/>
    </source>
</evidence>
<reference evidence="12 13" key="1">
    <citation type="submission" date="2019-01" db="EMBL/GenBank/DDBJ databases">
        <authorList>
            <consortium name="Pathogen Informatics"/>
        </authorList>
    </citation>
    <scope>NUCLEOTIDE SEQUENCE [LARGE SCALE GENOMIC DNA]</scope>
    <source>
        <strain evidence="12 13">NCTC10168</strain>
    </source>
</reference>
<evidence type="ECO:0000256" key="7">
    <source>
        <dbReference type="ARBA" id="ARBA00023204"/>
    </source>
</evidence>
<dbReference type="AlphaFoldDB" id="A0A449B4D4"/>
<dbReference type="CDD" id="cd10027">
    <property type="entry name" value="UDG-F1-like"/>
    <property type="match status" value="1"/>
</dbReference>
<dbReference type="Pfam" id="PF03167">
    <property type="entry name" value="UDG"/>
    <property type="match status" value="1"/>
</dbReference>
<dbReference type="InterPro" id="IPR036895">
    <property type="entry name" value="Uracil-DNA_glycosylase-like_sf"/>
</dbReference>
<evidence type="ECO:0000256" key="2">
    <source>
        <dbReference type="ARBA" id="ARBA00002631"/>
    </source>
</evidence>
<dbReference type="KEGG" id="mmau:NCTC10168_00379"/>
<accession>A0A449B4D4</accession>
<dbReference type="Gene3D" id="3.40.470.10">
    <property type="entry name" value="Uracil-DNA glycosylase-like domain"/>
    <property type="match status" value="1"/>
</dbReference>
<keyword evidence="7 8" id="KW-0234">DNA repair</keyword>
<feature type="domain" description="Uracil-DNA glycosylase-like" evidence="11">
    <location>
        <begin position="46"/>
        <end position="213"/>
    </location>
</feature>
<evidence type="ECO:0000313" key="12">
    <source>
        <dbReference type="EMBL" id="VEU75457.1"/>
    </source>
</evidence>
<evidence type="ECO:0000256" key="3">
    <source>
        <dbReference type="ARBA" id="ARBA00008184"/>
    </source>
</evidence>
<evidence type="ECO:0000256" key="6">
    <source>
        <dbReference type="ARBA" id="ARBA00022801"/>
    </source>
</evidence>
<dbReference type="GO" id="GO:0005737">
    <property type="term" value="C:cytoplasm"/>
    <property type="evidence" value="ECO:0007669"/>
    <property type="project" value="UniProtKB-SubCell"/>
</dbReference>
<protein>
    <recommendedName>
        <fullName evidence="4 8">Uracil-DNA glycosylase</fullName>
        <shortName evidence="8">UDG</shortName>
        <ecNumber evidence="4 8">3.2.2.27</ecNumber>
    </recommendedName>
</protein>
<dbReference type="PANTHER" id="PTHR11264:SF0">
    <property type="entry name" value="URACIL-DNA GLYCOSYLASE"/>
    <property type="match status" value="1"/>
</dbReference>
<feature type="active site" description="Proton acceptor" evidence="8 9">
    <location>
        <position position="61"/>
    </location>
</feature>
<dbReference type="GO" id="GO:0097510">
    <property type="term" value="P:base-excision repair, AP site formation via deaminated base removal"/>
    <property type="evidence" value="ECO:0007669"/>
    <property type="project" value="TreeGrafter"/>
</dbReference>
<keyword evidence="12" id="KW-0326">Glycosidase</keyword>
<comment type="subcellular location">
    <subcellularLocation>
        <location evidence="8">Cytoplasm</location>
    </subcellularLocation>
</comment>
<organism evidence="12 13">
    <name type="scientific">Mycoplasmopsis maculosa</name>
    <dbReference type="NCBI Taxonomy" id="114885"/>
    <lineage>
        <taxon>Bacteria</taxon>
        <taxon>Bacillati</taxon>
        <taxon>Mycoplasmatota</taxon>
        <taxon>Mycoplasmoidales</taxon>
        <taxon>Metamycoplasmataceae</taxon>
        <taxon>Mycoplasmopsis</taxon>
    </lineage>
</organism>
<evidence type="ECO:0000256" key="8">
    <source>
        <dbReference type="HAMAP-Rule" id="MF_00148"/>
    </source>
</evidence>
<gene>
    <name evidence="8 12" type="primary">ung</name>
    <name evidence="12" type="ORF">NCTC10168_00379</name>
</gene>